<dbReference type="Proteomes" id="UP000018001">
    <property type="component" value="Unassembled WGS sequence"/>
</dbReference>
<dbReference type="GO" id="GO:0043386">
    <property type="term" value="P:mycotoxin biosynthetic process"/>
    <property type="evidence" value="ECO:0007669"/>
    <property type="project" value="InterPro"/>
</dbReference>
<keyword evidence="3" id="KW-1185">Reference proteome</keyword>
<accession>V5FVG6</accession>
<comment type="caution">
    <text evidence="2">The sequence shown here is derived from an EMBL/GenBank/DDBJ whole genome shotgun (WGS) entry which is preliminary data.</text>
</comment>
<dbReference type="InterPro" id="IPR021765">
    <property type="entry name" value="UstYa-like"/>
</dbReference>
<dbReference type="InParanoid" id="V5FVG6"/>
<gene>
    <name evidence="2" type="ORF">PVAR5_4707</name>
</gene>
<evidence type="ECO:0000313" key="2">
    <source>
        <dbReference type="EMBL" id="GAD96058.1"/>
    </source>
</evidence>
<dbReference type="OrthoDB" id="3687641at2759"/>
<dbReference type="PANTHER" id="PTHR33365">
    <property type="entry name" value="YALI0B05434P"/>
    <property type="match status" value="1"/>
</dbReference>
<organism evidence="2 3">
    <name type="scientific">Byssochlamys spectabilis (strain No. 5 / NBRC 109023)</name>
    <name type="common">Paecilomyces variotii</name>
    <dbReference type="NCBI Taxonomy" id="1356009"/>
    <lineage>
        <taxon>Eukaryota</taxon>
        <taxon>Fungi</taxon>
        <taxon>Dikarya</taxon>
        <taxon>Ascomycota</taxon>
        <taxon>Pezizomycotina</taxon>
        <taxon>Eurotiomycetes</taxon>
        <taxon>Eurotiomycetidae</taxon>
        <taxon>Eurotiales</taxon>
        <taxon>Thermoascaceae</taxon>
        <taxon>Paecilomyces</taxon>
    </lineage>
</organism>
<dbReference type="Pfam" id="PF11807">
    <property type="entry name" value="UstYa"/>
    <property type="match status" value="1"/>
</dbReference>
<dbReference type="AlphaFoldDB" id="V5FVG6"/>
<sequence length="195" mass="22581">MFIAYNTVTYNGSLLKENIYKKAPAPEVDVAWDALAVQNVPFIIPEDQGERYGLSKSHVKRRPEAGGGYPVYLEAMHHLHCLNLLRQTSYWNYEYYLKEGKGPFVNSEPVIKFHAGHCLDILRQQLMCKADLSVFGQVWVRDYGIYPDFDTKHRCKNFEAISDWVKHRQLKKQLDADGNSIFEIRDGDEILDEIP</sequence>
<dbReference type="EMBL" id="BAUL01000148">
    <property type="protein sequence ID" value="GAD96058.1"/>
    <property type="molecule type" value="Genomic_DNA"/>
</dbReference>
<name>V5FVG6_BYSSN</name>
<protein>
    <recommendedName>
        <fullName evidence="4">Tat pathway signal sequence</fullName>
    </recommendedName>
</protein>
<evidence type="ECO:0008006" key="4">
    <source>
        <dbReference type="Google" id="ProtNLM"/>
    </source>
</evidence>
<dbReference type="eggNOG" id="ENOG502SI30">
    <property type="taxonomic scope" value="Eukaryota"/>
</dbReference>
<dbReference type="HOGENOM" id="CLU_042941_6_4_1"/>
<evidence type="ECO:0000256" key="1">
    <source>
        <dbReference type="ARBA" id="ARBA00035112"/>
    </source>
</evidence>
<comment type="similarity">
    <text evidence="1">Belongs to the ustYa family.</text>
</comment>
<reference evidence="3" key="1">
    <citation type="journal article" date="2014" name="Genome Announc.">
        <title>Draft genome sequence of the formaldehyde-resistant fungus Byssochlamys spectabilis No. 5 (anamorph Paecilomyces variotii No. 5) (NBRC109023).</title>
        <authorList>
            <person name="Oka T."/>
            <person name="Ekino K."/>
            <person name="Fukuda K."/>
            <person name="Nomura Y."/>
        </authorList>
    </citation>
    <scope>NUCLEOTIDE SEQUENCE [LARGE SCALE GENOMIC DNA]</scope>
    <source>
        <strain evidence="3">No. 5 / NBRC 109023</strain>
    </source>
</reference>
<dbReference type="PANTHER" id="PTHR33365:SF13">
    <property type="entry name" value="TAT PATHWAY SIGNAL SEQUENCE"/>
    <property type="match status" value="1"/>
</dbReference>
<evidence type="ECO:0000313" key="3">
    <source>
        <dbReference type="Proteomes" id="UP000018001"/>
    </source>
</evidence>
<proteinExistence type="inferred from homology"/>